<accession>A0AAV5QRH6</accession>
<evidence type="ECO:0000256" key="1">
    <source>
        <dbReference type="ARBA" id="ARBA00004123"/>
    </source>
</evidence>
<dbReference type="InterPro" id="IPR005574">
    <property type="entry name" value="Rpb4/RPC9"/>
</dbReference>
<dbReference type="Gene3D" id="1.20.1250.40">
    <property type="match status" value="1"/>
</dbReference>
<keyword evidence="7" id="KW-1185">Reference proteome</keyword>
<dbReference type="Pfam" id="PF03874">
    <property type="entry name" value="RNA_pol_Rpb4"/>
    <property type="match status" value="1"/>
</dbReference>
<evidence type="ECO:0000313" key="7">
    <source>
        <dbReference type="Proteomes" id="UP001360560"/>
    </source>
</evidence>
<evidence type="ECO:0000259" key="5">
    <source>
        <dbReference type="SMART" id="SM00657"/>
    </source>
</evidence>
<dbReference type="GO" id="GO:0000166">
    <property type="term" value="F:nucleotide binding"/>
    <property type="evidence" value="ECO:0007669"/>
    <property type="project" value="InterPro"/>
</dbReference>
<dbReference type="RefSeq" id="XP_064854142.1">
    <property type="nucleotide sequence ID" value="XM_064998070.1"/>
</dbReference>
<comment type="subcellular location">
    <subcellularLocation>
        <location evidence="1">Nucleus</location>
    </subcellularLocation>
</comment>
<protein>
    <submittedName>
        <fullName evidence="6">DNA-directed RNA polymerase II subunit</fullName>
    </submittedName>
</protein>
<evidence type="ECO:0000256" key="2">
    <source>
        <dbReference type="ARBA" id="ARBA00023242"/>
    </source>
</evidence>
<organism evidence="6 7">
    <name type="scientific">Saccharomycopsis crataegensis</name>
    <dbReference type="NCBI Taxonomy" id="43959"/>
    <lineage>
        <taxon>Eukaryota</taxon>
        <taxon>Fungi</taxon>
        <taxon>Dikarya</taxon>
        <taxon>Ascomycota</taxon>
        <taxon>Saccharomycotina</taxon>
        <taxon>Saccharomycetes</taxon>
        <taxon>Saccharomycopsidaceae</taxon>
        <taxon>Saccharomycopsis</taxon>
    </lineage>
</organism>
<dbReference type="SUPFAM" id="SSF47819">
    <property type="entry name" value="HRDC-like"/>
    <property type="match status" value="1"/>
</dbReference>
<comment type="caution">
    <text evidence="6">The sequence shown here is derived from an EMBL/GenBank/DDBJ whole genome shotgun (WGS) entry which is preliminary data.</text>
</comment>
<keyword evidence="6" id="KW-0804">Transcription</keyword>
<dbReference type="InterPro" id="IPR006590">
    <property type="entry name" value="RNA_pol_Rpb4/RPC9_core"/>
</dbReference>
<dbReference type="PANTHER" id="PTHR21297">
    <property type="entry name" value="DNA-DIRECTED RNA POLYMERASE II"/>
    <property type="match status" value="1"/>
</dbReference>
<dbReference type="InterPro" id="IPR010997">
    <property type="entry name" value="HRDC-like_sf"/>
</dbReference>
<keyword evidence="6" id="KW-0240">DNA-directed RNA polymerase</keyword>
<gene>
    <name evidence="6" type="ORF">DASC09_044710</name>
</gene>
<name>A0AAV5QRH6_9ASCO</name>
<sequence>MNVSTSTLGAKRRRRRNDAGVGDQENAAVLQLGPEFTETQIDHEGNAQQLVALNFSEARILIREALKERKKVMDAKNGVASTSIADDDDDDEVIAKVALAPGANEVLKKTLEYLNIFARFRDQETCSVVESLLKPKDYEDKETSLHPFEIAQLGSLACDEPDEAKTLIPSLADKKSDEELLEVLNQLRTYETPN</sequence>
<reference evidence="6 7" key="1">
    <citation type="journal article" date="2023" name="Elife">
        <title>Identification of key yeast species and microbe-microbe interactions impacting larval growth of Drosophila in the wild.</title>
        <authorList>
            <person name="Mure A."/>
            <person name="Sugiura Y."/>
            <person name="Maeda R."/>
            <person name="Honda K."/>
            <person name="Sakurai N."/>
            <person name="Takahashi Y."/>
            <person name="Watada M."/>
            <person name="Katoh T."/>
            <person name="Gotoh A."/>
            <person name="Gotoh Y."/>
            <person name="Taniguchi I."/>
            <person name="Nakamura K."/>
            <person name="Hayashi T."/>
            <person name="Katayama T."/>
            <person name="Uemura T."/>
            <person name="Hattori Y."/>
        </authorList>
    </citation>
    <scope>NUCLEOTIDE SEQUENCE [LARGE SCALE GENOMIC DNA]</scope>
    <source>
        <strain evidence="6 7">SC-9</strain>
    </source>
</reference>
<dbReference type="EMBL" id="BTFZ01000011">
    <property type="protein sequence ID" value="GMM37146.1"/>
    <property type="molecule type" value="Genomic_DNA"/>
</dbReference>
<dbReference type="GeneID" id="90075121"/>
<dbReference type="InterPro" id="IPR038324">
    <property type="entry name" value="Rpb4/RPC9_sf"/>
</dbReference>
<dbReference type="InterPro" id="IPR045222">
    <property type="entry name" value="Rpb4-like"/>
</dbReference>
<dbReference type="GO" id="GO:0006352">
    <property type="term" value="P:DNA-templated transcription initiation"/>
    <property type="evidence" value="ECO:0007669"/>
    <property type="project" value="InterPro"/>
</dbReference>
<evidence type="ECO:0000256" key="4">
    <source>
        <dbReference type="SAM" id="MobiDB-lite"/>
    </source>
</evidence>
<proteinExistence type="inferred from homology"/>
<dbReference type="GO" id="GO:0005634">
    <property type="term" value="C:nucleus"/>
    <property type="evidence" value="ECO:0007669"/>
    <property type="project" value="UniProtKB-SubCell"/>
</dbReference>
<feature type="domain" description="RNA polymerase Rpb4/RPC9 core" evidence="5">
    <location>
        <begin position="67"/>
        <end position="194"/>
    </location>
</feature>
<dbReference type="AlphaFoldDB" id="A0AAV5QRH6"/>
<dbReference type="Proteomes" id="UP001360560">
    <property type="component" value="Unassembled WGS sequence"/>
</dbReference>
<comment type="similarity">
    <text evidence="3">Belongs to the eukaryotic RPB4 RNA polymerase subunit family.</text>
</comment>
<keyword evidence="2" id="KW-0539">Nucleus</keyword>
<feature type="region of interest" description="Disordered" evidence="4">
    <location>
        <begin position="1"/>
        <end position="24"/>
    </location>
</feature>
<dbReference type="GO" id="GO:0000428">
    <property type="term" value="C:DNA-directed RNA polymerase complex"/>
    <property type="evidence" value="ECO:0007669"/>
    <property type="project" value="UniProtKB-KW"/>
</dbReference>
<dbReference type="SMART" id="SM00657">
    <property type="entry name" value="RPOL4c"/>
    <property type="match status" value="1"/>
</dbReference>
<evidence type="ECO:0000313" key="6">
    <source>
        <dbReference type="EMBL" id="GMM37146.1"/>
    </source>
</evidence>
<evidence type="ECO:0000256" key="3">
    <source>
        <dbReference type="ARBA" id="ARBA00025724"/>
    </source>
</evidence>